<gene>
    <name evidence="3" type="ORF">SAMN05216251_102414</name>
</gene>
<dbReference type="AlphaFoldDB" id="A0A1I1ZD90"/>
<dbReference type="PANTHER" id="PTHR42912">
    <property type="entry name" value="METHYLTRANSFERASE"/>
    <property type="match status" value="1"/>
</dbReference>
<dbReference type="InterPro" id="IPR041698">
    <property type="entry name" value="Methyltransf_25"/>
</dbReference>
<dbReference type="GO" id="GO:0008168">
    <property type="term" value="F:methyltransferase activity"/>
    <property type="evidence" value="ECO:0007669"/>
    <property type="project" value="UniProtKB-KW"/>
</dbReference>
<dbReference type="Gene3D" id="3.40.50.150">
    <property type="entry name" value="Vaccinia Virus protein VP39"/>
    <property type="match status" value="1"/>
</dbReference>
<feature type="compositionally biased region" description="Low complexity" evidence="1">
    <location>
        <begin position="73"/>
        <end position="83"/>
    </location>
</feature>
<dbReference type="CDD" id="cd02440">
    <property type="entry name" value="AdoMet_MTases"/>
    <property type="match status" value="1"/>
</dbReference>
<evidence type="ECO:0000313" key="3">
    <source>
        <dbReference type="EMBL" id="SFE29706.1"/>
    </source>
</evidence>
<name>A0A1I1ZD90_9ACTN</name>
<dbReference type="Proteomes" id="UP000199323">
    <property type="component" value="Unassembled WGS sequence"/>
</dbReference>
<organism evidence="3 4">
    <name type="scientific">Actinacidiphila alni</name>
    <dbReference type="NCBI Taxonomy" id="380248"/>
    <lineage>
        <taxon>Bacteria</taxon>
        <taxon>Bacillati</taxon>
        <taxon>Actinomycetota</taxon>
        <taxon>Actinomycetes</taxon>
        <taxon>Kitasatosporales</taxon>
        <taxon>Streptomycetaceae</taxon>
        <taxon>Actinacidiphila</taxon>
    </lineage>
</organism>
<feature type="compositionally biased region" description="Gly residues" evidence="1">
    <location>
        <begin position="53"/>
        <end position="66"/>
    </location>
</feature>
<dbReference type="GO" id="GO:0032259">
    <property type="term" value="P:methylation"/>
    <property type="evidence" value="ECO:0007669"/>
    <property type="project" value="UniProtKB-KW"/>
</dbReference>
<dbReference type="SUPFAM" id="SSF53335">
    <property type="entry name" value="S-adenosyl-L-methionine-dependent methyltransferases"/>
    <property type="match status" value="1"/>
</dbReference>
<dbReference type="STRING" id="380248.SAMN05216251_102414"/>
<dbReference type="OrthoDB" id="9805171at2"/>
<dbReference type="Pfam" id="PF13649">
    <property type="entry name" value="Methyltransf_25"/>
    <property type="match status" value="1"/>
</dbReference>
<feature type="domain" description="Methyltransferase" evidence="2">
    <location>
        <begin position="86"/>
        <end position="176"/>
    </location>
</feature>
<evidence type="ECO:0000256" key="1">
    <source>
        <dbReference type="SAM" id="MobiDB-lite"/>
    </source>
</evidence>
<dbReference type="RefSeq" id="WP_093712247.1">
    <property type="nucleotide sequence ID" value="NZ_FONG01000002.1"/>
</dbReference>
<keyword evidence="3" id="KW-0489">Methyltransferase</keyword>
<dbReference type="InterPro" id="IPR029063">
    <property type="entry name" value="SAM-dependent_MTases_sf"/>
</dbReference>
<feature type="region of interest" description="Disordered" evidence="1">
    <location>
        <begin position="228"/>
        <end position="255"/>
    </location>
</feature>
<reference evidence="3 4" key="1">
    <citation type="submission" date="2016-10" db="EMBL/GenBank/DDBJ databases">
        <authorList>
            <person name="de Groot N.N."/>
        </authorList>
    </citation>
    <scope>NUCLEOTIDE SEQUENCE [LARGE SCALE GENOMIC DNA]</scope>
    <source>
        <strain evidence="3 4">CGMCC 4.3510</strain>
    </source>
</reference>
<feature type="compositionally biased region" description="Basic and acidic residues" evidence="1">
    <location>
        <begin position="228"/>
        <end position="238"/>
    </location>
</feature>
<accession>A0A1I1ZD90</accession>
<evidence type="ECO:0000259" key="2">
    <source>
        <dbReference type="Pfam" id="PF13649"/>
    </source>
</evidence>
<sequence>MVELDATRAFRATRDGYDAAAAVYAERFRDSLRDRPLDRAILGVFAEAVGAAGADGEGGSGAGPGREPGAEPGPGAEPASEGGRLVADVGCGPGHVTAHLHGLGVGAFGVDASPAMIGLARQAYPGLRFEVGTMEALAVPDGSLAGVVARWSVIHTPPAGVPPVLAEFHRVLAPGGHLLIGFSATDGPGHLTQVFDHTVAPAHRWWPDHLAALLRDAGLTETARLIREPEPEDRRQFKEVQLLARKGAGPTGGPS</sequence>
<dbReference type="InterPro" id="IPR050508">
    <property type="entry name" value="Methyltransf_Superfamily"/>
</dbReference>
<evidence type="ECO:0000313" key="4">
    <source>
        <dbReference type="Proteomes" id="UP000199323"/>
    </source>
</evidence>
<dbReference type="EMBL" id="FONG01000002">
    <property type="protein sequence ID" value="SFE29706.1"/>
    <property type="molecule type" value="Genomic_DNA"/>
</dbReference>
<protein>
    <submittedName>
        <fullName evidence="3">Methyltransferase domain-containing protein</fullName>
    </submittedName>
</protein>
<keyword evidence="3" id="KW-0808">Transferase</keyword>
<feature type="region of interest" description="Disordered" evidence="1">
    <location>
        <begin position="53"/>
        <end position="84"/>
    </location>
</feature>
<keyword evidence="4" id="KW-1185">Reference proteome</keyword>
<proteinExistence type="predicted"/>